<evidence type="ECO:0000256" key="6">
    <source>
        <dbReference type="ARBA" id="ARBA00067618"/>
    </source>
</evidence>
<dbReference type="Gene3D" id="3.40.30.10">
    <property type="entry name" value="Glutaredoxin"/>
    <property type="match status" value="1"/>
</dbReference>
<dbReference type="GO" id="GO:0044571">
    <property type="term" value="P:[2Fe-2S] cluster assembly"/>
    <property type="evidence" value="ECO:0007669"/>
    <property type="project" value="EnsemblFungi"/>
</dbReference>
<keyword evidence="1" id="KW-0001">2Fe-2S</keyword>
<dbReference type="PROSITE" id="PS51354">
    <property type="entry name" value="GLUTAREDOXIN_2"/>
    <property type="match status" value="1"/>
</dbReference>
<feature type="region of interest" description="Disordered" evidence="7">
    <location>
        <begin position="123"/>
        <end position="147"/>
    </location>
</feature>
<dbReference type="JaponicusDB" id="SJAG_01417">
    <property type="gene designation" value="grx5"/>
</dbReference>
<dbReference type="HOGENOM" id="CLU_026126_2_0_1"/>
<organism evidence="9 11">
    <name type="scientific">Schizosaccharomyces japonicus (strain yFS275 / FY16936)</name>
    <name type="common">Fission yeast</name>
    <dbReference type="NCBI Taxonomy" id="402676"/>
    <lineage>
        <taxon>Eukaryota</taxon>
        <taxon>Fungi</taxon>
        <taxon>Dikarya</taxon>
        <taxon>Ascomycota</taxon>
        <taxon>Taphrinomycotina</taxon>
        <taxon>Schizosaccharomycetes</taxon>
        <taxon>Schizosaccharomycetales</taxon>
        <taxon>Schizosaccharomycetaceae</taxon>
        <taxon>Schizosaccharomyces</taxon>
    </lineage>
</organism>
<dbReference type="EMBL" id="KE651168">
    <property type="protein sequence ID" value="EEB06372.1"/>
    <property type="molecule type" value="Genomic_DNA"/>
</dbReference>
<keyword evidence="4" id="KW-0411">Iron-sulfur</keyword>
<dbReference type="InterPro" id="IPR002109">
    <property type="entry name" value="Glutaredoxin"/>
</dbReference>
<evidence type="ECO:0000256" key="5">
    <source>
        <dbReference type="ARBA" id="ARBA00023284"/>
    </source>
</evidence>
<name>B6JXV4_SCHJY</name>
<dbReference type="InterPro" id="IPR036249">
    <property type="entry name" value="Thioredoxin-like_sf"/>
</dbReference>
<keyword evidence="5" id="KW-0676">Redox-active center</keyword>
<dbReference type="GeneID" id="7048165"/>
<dbReference type="GO" id="GO:0005759">
    <property type="term" value="C:mitochondrial matrix"/>
    <property type="evidence" value="ECO:0000318"/>
    <property type="project" value="GO_Central"/>
</dbReference>
<accession>B6JXV4</accession>
<dbReference type="PANTHER" id="PTHR10293:SF16">
    <property type="entry name" value="GLUTAREDOXIN-RELATED PROTEIN 5, MITOCHONDRIAL"/>
    <property type="match status" value="1"/>
</dbReference>
<dbReference type="NCBIfam" id="TIGR00365">
    <property type="entry name" value="Grx4 family monothiol glutaredoxin"/>
    <property type="match status" value="1"/>
</dbReference>
<dbReference type="STRING" id="402676.B6JXV4"/>
<proteinExistence type="predicted"/>
<dbReference type="GO" id="GO:0046872">
    <property type="term" value="F:metal ion binding"/>
    <property type="evidence" value="ECO:0007669"/>
    <property type="project" value="UniProtKB-KW"/>
</dbReference>
<gene>
    <name evidence="10" type="primary">grx5</name>
    <name evidence="9" type="ORF">SJAG_01417</name>
</gene>
<dbReference type="GO" id="GO:0051537">
    <property type="term" value="F:2 iron, 2 sulfur cluster binding"/>
    <property type="evidence" value="ECO:0007669"/>
    <property type="project" value="UniProtKB-KW"/>
</dbReference>
<evidence type="ECO:0000313" key="11">
    <source>
        <dbReference type="Proteomes" id="UP000001744"/>
    </source>
</evidence>
<evidence type="ECO:0000256" key="7">
    <source>
        <dbReference type="SAM" id="MobiDB-lite"/>
    </source>
</evidence>
<keyword evidence="11" id="KW-1185">Reference proteome</keyword>
<feature type="domain" description="Glutaredoxin" evidence="8">
    <location>
        <begin position="30"/>
        <end position="97"/>
    </location>
</feature>
<evidence type="ECO:0000256" key="3">
    <source>
        <dbReference type="ARBA" id="ARBA00023004"/>
    </source>
</evidence>
<evidence type="ECO:0000313" key="10">
    <source>
        <dbReference type="JaponicusDB" id="SJAG_01417"/>
    </source>
</evidence>
<dbReference type="InterPro" id="IPR033658">
    <property type="entry name" value="GRX_PICOT-like"/>
</dbReference>
<dbReference type="AlphaFoldDB" id="B6JXV4"/>
<dbReference type="GO" id="GO:0015038">
    <property type="term" value="F:glutathione disulfide oxidoreductase activity"/>
    <property type="evidence" value="ECO:0007669"/>
    <property type="project" value="EnsemblFungi"/>
</dbReference>
<dbReference type="InterPro" id="IPR004480">
    <property type="entry name" value="Monothiol_GRX-rel"/>
</dbReference>
<evidence type="ECO:0000256" key="2">
    <source>
        <dbReference type="ARBA" id="ARBA00022723"/>
    </source>
</evidence>
<evidence type="ECO:0000256" key="1">
    <source>
        <dbReference type="ARBA" id="ARBA00022714"/>
    </source>
</evidence>
<evidence type="ECO:0000313" key="9">
    <source>
        <dbReference type="EMBL" id="EEB06372.1"/>
    </source>
</evidence>
<evidence type="ECO:0000256" key="4">
    <source>
        <dbReference type="ARBA" id="ARBA00023014"/>
    </source>
</evidence>
<dbReference type="Proteomes" id="UP000001744">
    <property type="component" value="Unassembled WGS sequence"/>
</dbReference>
<evidence type="ECO:0000259" key="8">
    <source>
        <dbReference type="Pfam" id="PF00462"/>
    </source>
</evidence>
<dbReference type="Pfam" id="PF00462">
    <property type="entry name" value="Glutaredoxin"/>
    <property type="match status" value="1"/>
</dbReference>
<keyword evidence="2" id="KW-0479">Metal-binding</keyword>
<dbReference type="RefSeq" id="XP_002172665.1">
    <property type="nucleotide sequence ID" value="XM_002172629.2"/>
</dbReference>
<dbReference type="eggNOG" id="KOG0911">
    <property type="taxonomic scope" value="Eukaryota"/>
</dbReference>
<dbReference type="PANTHER" id="PTHR10293">
    <property type="entry name" value="GLUTAREDOXIN FAMILY MEMBER"/>
    <property type="match status" value="1"/>
</dbReference>
<feature type="compositionally biased region" description="Low complexity" evidence="7">
    <location>
        <begin position="135"/>
        <end position="147"/>
    </location>
</feature>
<dbReference type="VEuPathDB" id="FungiDB:SJAG_01417"/>
<keyword evidence="3" id="KW-0408">Iron</keyword>
<dbReference type="OMA" id="TKLMPQC"/>
<feature type="compositionally biased region" description="Acidic residues" evidence="7">
    <location>
        <begin position="123"/>
        <end position="134"/>
    </location>
</feature>
<dbReference type="SUPFAM" id="SSF52833">
    <property type="entry name" value="Thioredoxin-like"/>
    <property type="match status" value="1"/>
</dbReference>
<dbReference type="CDD" id="cd03028">
    <property type="entry name" value="GRX_PICOT_like"/>
    <property type="match status" value="1"/>
</dbReference>
<dbReference type="FunFam" id="3.40.30.10:FF:000005">
    <property type="entry name" value="Glutaredoxin 5"/>
    <property type="match status" value="1"/>
</dbReference>
<reference evidence="9 11" key="1">
    <citation type="journal article" date="2011" name="Science">
        <title>Comparative functional genomics of the fission yeasts.</title>
        <authorList>
            <person name="Rhind N."/>
            <person name="Chen Z."/>
            <person name="Yassour M."/>
            <person name="Thompson D.A."/>
            <person name="Haas B.J."/>
            <person name="Habib N."/>
            <person name="Wapinski I."/>
            <person name="Roy S."/>
            <person name="Lin M.F."/>
            <person name="Heiman D.I."/>
            <person name="Young S.K."/>
            <person name="Furuya K."/>
            <person name="Guo Y."/>
            <person name="Pidoux A."/>
            <person name="Chen H.M."/>
            <person name="Robbertse B."/>
            <person name="Goldberg J.M."/>
            <person name="Aoki K."/>
            <person name="Bayne E.H."/>
            <person name="Berlin A.M."/>
            <person name="Desjardins C.A."/>
            <person name="Dobbs E."/>
            <person name="Dukaj L."/>
            <person name="Fan L."/>
            <person name="FitzGerald M.G."/>
            <person name="French C."/>
            <person name="Gujja S."/>
            <person name="Hansen K."/>
            <person name="Keifenheim D."/>
            <person name="Levin J.Z."/>
            <person name="Mosher R.A."/>
            <person name="Mueller C.A."/>
            <person name="Pfiffner J."/>
            <person name="Priest M."/>
            <person name="Russ C."/>
            <person name="Smialowska A."/>
            <person name="Swoboda P."/>
            <person name="Sykes S.M."/>
            <person name="Vaughn M."/>
            <person name="Vengrova S."/>
            <person name="Yoder R."/>
            <person name="Zeng Q."/>
            <person name="Allshire R."/>
            <person name="Baulcombe D."/>
            <person name="Birren B.W."/>
            <person name="Brown W."/>
            <person name="Ekwall K."/>
            <person name="Kellis M."/>
            <person name="Leatherwood J."/>
            <person name="Levin H."/>
            <person name="Margalit H."/>
            <person name="Martienssen R."/>
            <person name="Nieduszynski C.A."/>
            <person name="Spatafora J.W."/>
            <person name="Friedman N."/>
            <person name="Dalgaard J.Z."/>
            <person name="Baumann P."/>
            <person name="Niki H."/>
            <person name="Regev A."/>
            <person name="Nusbaum C."/>
        </authorList>
    </citation>
    <scope>NUCLEOTIDE SEQUENCE [LARGE SCALE GENOMIC DNA]</scope>
    <source>
        <strain evidence="11">yFS275 / FY16936</strain>
    </source>
</reference>
<sequence>MFRSPILQTIRRLSTQTRQAIEQALKEDPVVLFMKGTPSRPMCGFSRAAIQVLSLENIDPRKLATYDVLADNELRQGIKEFSDWPTIPQLYVHGEFVGGTDLLLTMHKSGELRKMFKEADVVDEASEEAAEENGNENSAETSNAETK</sequence>
<protein>
    <recommendedName>
        <fullName evidence="6">Monothiol glutaredoxin-5, mitochondrial</fullName>
    </recommendedName>
</protein>